<dbReference type="RefSeq" id="WP_132543219.1">
    <property type="nucleotide sequence ID" value="NZ_SLWY01000013.1"/>
</dbReference>
<dbReference type="InterPro" id="IPR029063">
    <property type="entry name" value="SAM-dependent_MTases_sf"/>
</dbReference>
<dbReference type="Gene3D" id="3.30.70.2810">
    <property type="match status" value="1"/>
</dbReference>
<dbReference type="Pfam" id="PF01728">
    <property type="entry name" value="FtsJ"/>
    <property type="match status" value="1"/>
</dbReference>
<dbReference type="InterPro" id="IPR040739">
    <property type="entry name" value="RlmM_FDX"/>
</dbReference>
<evidence type="ECO:0000256" key="8">
    <source>
        <dbReference type="PIRSR" id="PIRSR028774-2"/>
    </source>
</evidence>
<comment type="caution">
    <text evidence="12">The sequence shown here is derived from an EMBL/GenBank/DDBJ whole genome shotgun (WGS) entry which is preliminary data.</text>
</comment>
<dbReference type="PANTHER" id="PTHR37524">
    <property type="entry name" value="RIBOSOMAL RNA LARGE SUBUNIT METHYLTRANSFERASE M"/>
    <property type="match status" value="1"/>
</dbReference>
<keyword evidence="3 6" id="KW-0489">Methyltransferase</keyword>
<comment type="function">
    <text evidence="6">Catalyzes the 2'-O-methylation at nucleotide C2498 in 23S rRNA.</text>
</comment>
<dbReference type="GO" id="GO:0005737">
    <property type="term" value="C:cytoplasm"/>
    <property type="evidence" value="ECO:0007669"/>
    <property type="project" value="UniProtKB-SubCell"/>
</dbReference>
<feature type="domain" description="Ribosomal RNA methyltransferase FtsJ" evidence="9">
    <location>
        <begin position="185"/>
        <end position="277"/>
    </location>
</feature>
<evidence type="ECO:0000313" key="12">
    <source>
        <dbReference type="EMBL" id="TCO80581.1"/>
    </source>
</evidence>
<organism evidence="12 13">
    <name type="scientific">Plasticicumulans lactativorans</name>
    <dbReference type="NCBI Taxonomy" id="1133106"/>
    <lineage>
        <taxon>Bacteria</taxon>
        <taxon>Pseudomonadati</taxon>
        <taxon>Pseudomonadota</taxon>
        <taxon>Gammaproteobacteria</taxon>
        <taxon>Candidatus Competibacteraceae</taxon>
        <taxon>Plasticicumulans</taxon>
    </lineage>
</organism>
<dbReference type="Proteomes" id="UP000295765">
    <property type="component" value="Unassembled WGS sequence"/>
</dbReference>
<keyword evidence="5 6" id="KW-0949">S-adenosyl-L-methionine</keyword>
<dbReference type="PANTHER" id="PTHR37524:SF2">
    <property type="entry name" value="RIBOSOMAL RNA METHYLTRANSFERASE FTSJ DOMAIN-CONTAINING PROTEIN"/>
    <property type="match status" value="1"/>
</dbReference>
<feature type="domain" description="Ribosomal RNA large subunit methyltransferase M THUMP-like" evidence="11">
    <location>
        <begin position="85"/>
        <end position="159"/>
    </location>
</feature>
<feature type="binding site" evidence="6 8">
    <location>
        <begin position="220"/>
        <end position="223"/>
    </location>
    <ligand>
        <name>S-adenosyl-L-methionine</name>
        <dbReference type="ChEBI" id="CHEBI:59789"/>
    </ligand>
</feature>
<dbReference type="EC" id="2.1.1.186" evidence="6"/>
<dbReference type="PIRSF" id="PIRSF028774">
    <property type="entry name" value="UCP028774"/>
    <property type="match status" value="1"/>
</dbReference>
<dbReference type="Gene3D" id="3.40.50.150">
    <property type="entry name" value="Vaccinia Virus protein VP39"/>
    <property type="match status" value="1"/>
</dbReference>
<evidence type="ECO:0000313" key="13">
    <source>
        <dbReference type="Proteomes" id="UP000295765"/>
    </source>
</evidence>
<dbReference type="InterPro" id="IPR048646">
    <property type="entry name" value="RlmM_THUMP-like"/>
</dbReference>
<dbReference type="AlphaFoldDB" id="A0A4R2L0P3"/>
<dbReference type="InterPro" id="IPR011224">
    <property type="entry name" value="rRNA_MeTrfase_M"/>
</dbReference>
<feature type="binding site" evidence="6 8">
    <location>
        <position position="239"/>
    </location>
    <ligand>
        <name>S-adenosyl-L-methionine</name>
        <dbReference type="ChEBI" id="CHEBI:59789"/>
    </ligand>
</feature>
<evidence type="ECO:0000256" key="5">
    <source>
        <dbReference type="ARBA" id="ARBA00022691"/>
    </source>
</evidence>
<evidence type="ECO:0000256" key="7">
    <source>
        <dbReference type="PIRSR" id="PIRSR028774-1"/>
    </source>
</evidence>
<evidence type="ECO:0000256" key="1">
    <source>
        <dbReference type="ARBA" id="ARBA00022490"/>
    </source>
</evidence>
<evidence type="ECO:0000256" key="2">
    <source>
        <dbReference type="ARBA" id="ARBA00022552"/>
    </source>
</evidence>
<dbReference type="GO" id="GO:0008757">
    <property type="term" value="F:S-adenosylmethionine-dependent methyltransferase activity"/>
    <property type="evidence" value="ECO:0007669"/>
    <property type="project" value="UniProtKB-UniRule"/>
</dbReference>
<feature type="active site" description="Proton acceptor" evidence="6 7">
    <location>
        <position position="304"/>
    </location>
</feature>
<dbReference type="Gene3D" id="3.30.2300.20">
    <property type="match status" value="1"/>
</dbReference>
<comment type="subunit">
    <text evidence="6">Monomer.</text>
</comment>
<evidence type="ECO:0000256" key="6">
    <source>
        <dbReference type="HAMAP-Rule" id="MF_01551"/>
    </source>
</evidence>
<dbReference type="GO" id="GO:0032259">
    <property type="term" value="P:methylation"/>
    <property type="evidence" value="ECO:0007669"/>
    <property type="project" value="UniProtKB-KW"/>
</dbReference>
<dbReference type="SUPFAM" id="SSF53335">
    <property type="entry name" value="S-adenosyl-L-methionine-dependent methyltransferases"/>
    <property type="match status" value="1"/>
</dbReference>
<proteinExistence type="inferred from homology"/>
<evidence type="ECO:0000256" key="4">
    <source>
        <dbReference type="ARBA" id="ARBA00022679"/>
    </source>
</evidence>
<keyword evidence="2 6" id="KW-0698">rRNA processing</keyword>
<dbReference type="GO" id="GO:0006364">
    <property type="term" value="P:rRNA processing"/>
    <property type="evidence" value="ECO:0007669"/>
    <property type="project" value="UniProtKB-UniRule"/>
</dbReference>
<name>A0A4R2L0P3_9GAMM</name>
<feature type="domain" description="RlmM ferredoxin-like" evidence="10">
    <location>
        <begin position="5"/>
        <end position="72"/>
    </location>
</feature>
<dbReference type="EMBL" id="SLWY01000013">
    <property type="protein sequence ID" value="TCO80581.1"/>
    <property type="molecule type" value="Genomic_DNA"/>
</dbReference>
<dbReference type="HAMAP" id="MF_01551">
    <property type="entry name" value="23SrRNA_methyltr_M"/>
    <property type="match status" value="1"/>
</dbReference>
<keyword evidence="1 6" id="KW-0963">Cytoplasm</keyword>
<accession>A0A4R2L0P3</accession>
<evidence type="ECO:0000259" key="10">
    <source>
        <dbReference type="Pfam" id="PF18125"/>
    </source>
</evidence>
<feature type="binding site" evidence="6 8">
    <location>
        <position position="187"/>
    </location>
    <ligand>
        <name>S-adenosyl-L-methionine</name>
        <dbReference type="ChEBI" id="CHEBI:59789"/>
    </ligand>
</feature>
<comment type="subcellular location">
    <subcellularLocation>
        <location evidence="6">Cytoplasm</location>
    </subcellularLocation>
</comment>
<reference evidence="12 13" key="1">
    <citation type="submission" date="2019-03" db="EMBL/GenBank/DDBJ databases">
        <title>Genomic Encyclopedia of Type Strains, Phase IV (KMG-IV): sequencing the most valuable type-strain genomes for metagenomic binning, comparative biology and taxonomic classification.</title>
        <authorList>
            <person name="Goeker M."/>
        </authorList>
    </citation>
    <scope>NUCLEOTIDE SEQUENCE [LARGE SCALE GENOMIC DNA]</scope>
    <source>
        <strain evidence="12 13">DSM 25287</strain>
    </source>
</reference>
<protein>
    <recommendedName>
        <fullName evidence="6">Ribosomal RNA large subunit methyltransferase M</fullName>
        <ecNumber evidence="6">2.1.1.186</ecNumber>
    </recommendedName>
    <alternativeName>
        <fullName evidence="6">23S rRNA (cytidine2498-2'-O)-methyltransferase</fullName>
    </alternativeName>
    <alternativeName>
        <fullName evidence="6">23S rRNA 2'-O-ribose methyltransferase RlmM</fullName>
    </alternativeName>
</protein>
<dbReference type="Pfam" id="PF21239">
    <property type="entry name" value="RLMM_N"/>
    <property type="match status" value="1"/>
</dbReference>
<feature type="binding site" evidence="6 8">
    <location>
        <position position="275"/>
    </location>
    <ligand>
        <name>S-adenosyl-L-methionine</name>
        <dbReference type="ChEBI" id="CHEBI:59789"/>
    </ligand>
</feature>
<keyword evidence="13" id="KW-1185">Reference proteome</keyword>
<evidence type="ECO:0000256" key="3">
    <source>
        <dbReference type="ARBA" id="ARBA00022603"/>
    </source>
</evidence>
<sequence length="349" mass="38662">MPAHTLLLYCRAGFEGEAAAEIQDRAAALGHAGFVKAKPGSAYLSLHLYQACAEELVRRIELRSLVFARQLLVAGELVRELPVDDRVSPLLAAAAALGGPYSDVYVETADTNEAKALAAFTRPFGRAFEAGARRARLLGGGAQAPRLHLFCLSSAAVWPALSWPGRRSEWPLGIPRLKFPARAPSRSTLKLDEALQVFLSPAEQAEYLRPGMAAVDLGAAPGGWTWQLVRRGLRVAAIDNGPMDDELLASGLVEHRREDGFRYRPPQPVDWLVCDMVEQPGRIARLVAQWLARGDCRRAIFNLKLPMKKRYAEVQRCRELIATELGARAHRLDLRQLYHDREEVTGYLR</sequence>
<comment type="catalytic activity">
    <reaction evidence="6">
        <text>cytidine(2498) in 23S rRNA + S-adenosyl-L-methionine = 2'-O-methylcytidine(2498) in 23S rRNA + S-adenosyl-L-homocysteine + H(+)</text>
        <dbReference type="Rhea" id="RHEA:42788"/>
        <dbReference type="Rhea" id="RHEA-COMP:10244"/>
        <dbReference type="Rhea" id="RHEA-COMP:10245"/>
        <dbReference type="ChEBI" id="CHEBI:15378"/>
        <dbReference type="ChEBI" id="CHEBI:57856"/>
        <dbReference type="ChEBI" id="CHEBI:59789"/>
        <dbReference type="ChEBI" id="CHEBI:74495"/>
        <dbReference type="ChEBI" id="CHEBI:82748"/>
        <dbReference type="EC" id="2.1.1.186"/>
    </reaction>
</comment>
<feature type="binding site" evidence="6 8">
    <location>
        <position position="259"/>
    </location>
    <ligand>
        <name>S-adenosyl-L-methionine</name>
        <dbReference type="ChEBI" id="CHEBI:59789"/>
    </ligand>
</feature>
<dbReference type="InterPro" id="IPR002877">
    <property type="entry name" value="RNA_MeTrfase_FtsJ_dom"/>
</dbReference>
<keyword evidence="4 6" id="KW-0808">Transferase</keyword>
<gene>
    <name evidence="6" type="primary">rlmM</name>
    <name evidence="12" type="ORF">EV699_11359</name>
</gene>
<dbReference type="NCBIfam" id="NF008734">
    <property type="entry name" value="PRK11760.1"/>
    <property type="match status" value="1"/>
</dbReference>
<comment type="similarity">
    <text evidence="6">Belongs to the class I-like SAM-binding methyltransferase superfamily. RNA methyltransferase RlmE family. RlmM subfamily.</text>
</comment>
<dbReference type="Pfam" id="PF18125">
    <property type="entry name" value="RlmM_FDX"/>
    <property type="match status" value="1"/>
</dbReference>
<dbReference type="OrthoDB" id="154490at2"/>
<evidence type="ECO:0000259" key="9">
    <source>
        <dbReference type="Pfam" id="PF01728"/>
    </source>
</evidence>
<evidence type="ECO:0000259" key="11">
    <source>
        <dbReference type="Pfam" id="PF21239"/>
    </source>
</evidence>